<reference evidence="3 4" key="1">
    <citation type="submission" date="2017-10" db="EMBL/GenBank/DDBJ databases">
        <title>Draft genome sequences of strains TRE 1, TRE 9, TRE H and TRI 7, isolated from tamarins, belonging to four potential novel Bifidobacterium species.</title>
        <authorList>
            <person name="Mattarelli P."/>
            <person name="Modesto M."/>
            <person name="Puglisi E."/>
            <person name="Morelli L."/>
            <person name="Spezio C."/>
            <person name="Bonetti A."/>
            <person name="Sandri C."/>
        </authorList>
    </citation>
    <scope>NUCLEOTIDE SEQUENCE [LARGE SCALE GENOMIC DNA]</scope>
    <source>
        <strain evidence="4">TRE1</strain>
    </source>
</reference>
<comment type="caution">
    <text evidence="3">The sequence shown here is derived from an EMBL/GenBank/DDBJ whole genome shotgun (WGS) entry which is preliminary data.</text>
</comment>
<evidence type="ECO:0000259" key="2">
    <source>
        <dbReference type="Pfam" id="PF07553"/>
    </source>
</evidence>
<proteinExistence type="predicted"/>
<feature type="region of interest" description="Disordered" evidence="1">
    <location>
        <begin position="15"/>
        <end position="44"/>
    </location>
</feature>
<protein>
    <recommendedName>
        <fullName evidence="2">Putative host cell surface-exposed lipoprotein Ltp-like HTH region domain-containing protein</fullName>
    </recommendedName>
</protein>
<evidence type="ECO:0000256" key="1">
    <source>
        <dbReference type="SAM" id="MobiDB-lite"/>
    </source>
</evidence>
<dbReference type="EMBL" id="PEBI01000002">
    <property type="protein sequence ID" value="PJM73611.1"/>
    <property type="molecule type" value="Genomic_DNA"/>
</dbReference>
<feature type="compositionally biased region" description="Low complexity" evidence="1">
    <location>
        <begin position="21"/>
        <end position="34"/>
    </location>
</feature>
<dbReference type="Proteomes" id="UP000229095">
    <property type="component" value="Unassembled WGS sequence"/>
</dbReference>
<dbReference type="Pfam" id="PF07553">
    <property type="entry name" value="Lipoprotein_Ltp"/>
    <property type="match status" value="2"/>
</dbReference>
<keyword evidence="4" id="KW-1185">Reference proteome</keyword>
<dbReference type="InterPro" id="IPR036388">
    <property type="entry name" value="WH-like_DNA-bd_sf"/>
</dbReference>
<name>A0A2M9H9Y7_9BIFI</name>
<feature type="domain" description="Putative host cell surface-exposed lipoprotein Ltp-like HTH region" evidence="2">
    <location>
        <begin position="125"/>
        <end position="171"/>
    </location>
</feature>
<evidence type="ECO:0000313" key="4">
    <source>
        <dbReference type="Proteomes" id="UP000229095"/>
    </source>
</evidence>
<feature type="domain" description="Putative host cell surface-exposed lipoprotein Ltp-like HTH region" evidence="2">
    <location>
        <begin position="174"/>
        <end position="221"/>
    </location>
</feature>
<dbReference type="AlphaFoldDB" id="A0A2M9H9Y7"/>
<evidence type="ECO:0000313" key="3">
    <source>
        <dbReference type="EMBL" id="PJM73611.1"/>
    </source>
</evidence>
<sequence>MVFGILSIVYGAVSGGDDTESASSSQESSPLYSETPTVTDTPTHERTATGITATYLGPLINGTEINSQNTGIEVKVQYDDGTDETVSGWTVVNPGKVTYQKETTFTIDYQGQRTQLKLTGEPPYEYQNALTQAQQYSDNMYMSKAGIYQQLTSEYGGKFDNDAAQYAIDHVKADWNKNALKTAENYQKQMSLSREEIRSQLTSPYGEQFTQSEADYAVAHLPQ</sequence>
<gene>
    <name evidence="3" type="ORF">CS006_05875</name>
</gene>
<accession>A0A2M9H9Y7</accession>
<dbReference type="Gene3D" id="1.10.10.10">
    <property type="entry name" value="Winged helix-like DNA-binding domain superfamily/Winged helix DNA-binding domain"/>
    <property type="match status" value="2"/>
</dbReference>
<dbReference type="InterPro" id="IPR011434">
    <property type="entry name" value="Ltp-like_HTH"/>
</dbReference>
<dbReference type="OrthoDB" id="2004788at2"/>
<organism evidence="3 4">
    <name type="scientific">Bifidobacterium primatium</name>
    <dbReference type="NCBI Taxonomy" id="2045438"/>
    <lineage>
        <taxon>Bacteria</taxon>
        <taxon>Bacillati</taxon>
        <taxon>Actinomycetota</taxon>
        <taxon>Actinomycetes</taxon>
        <taxon>Bifidobacteriales</taxon>
        <taxon>Bifidobacteriaceae</taxon>
        <taxon>Bifidobacterium</taxon>
    </lineage>
</organism>